<evidence type="ECO:0000256" key="1">
    <source>
        <dbReference type="SAM" id="Phobius"/>
    </source>
</evidence>
<sequence length="78" mass="9354">MATLAWCTLAIVVQYVSQKEYFDEDGRSSYYFTLVLLISNTVWFFRWHDGKRRNREDKQSSWSNYYLFARSAGRLPRG</sequence>
<keyword evidence="3" id="KW-1185">Reference proteome</keyword>
<dbReference type="Proteomes" id="UP000749010">
    <property type="component" value="Unassembled WGS sequence"/>
</dbReference>
<evidence type="ECO:0000313" key="3">
    <source>
        <dbReference type="Proteomes" id="UP000749010"/>
    </source>
</evidence>
<comment type="caution">
    <text evidence="2">The sequence shown here is derived from an EMBL/GenBank/DDBJ whole genome shotgun (WGS) entry which is preliminary data.</text>
</comment>
<dbReference type="RefSeq" id="WP_169068270.1">
    <property type="nucleotide sequence ID" value="NZ_SPMY01000071.1"/>
</dbReference>
<keyword evidence="1" id="KW-0472">Membrane</keyword>
<accession>A0ABX1U457</accession>
<feature type="transmembrane region" description="Helical" evidence="1">
    <location>
        <begin position="28"/>
        <end position="45"/>
    </location>
</feature>
<protein>
    <submittedName>
        <fullName evidence="2">Uncharacterized protein</fullName>
    </submittedName>
</protein>
<proteinExistence type="predicted"/>
<keyword evidence="1" id="KW-1133">Transmembrane helix</keyword>
<evidence type="ECO:0000313" key="2">
    <source>
        <dbReference type="EMBL" id="NMQ29815.1"/>
    </source>
</evidence>
<gene>
    <name evidence="2" type="ORF">E4Q23_19845</name>
</gene>
<dbReference type="EMBL" id="SPMY01000071">
    <property type="protein sequence ID" value="NMQ29815.1"/>
    <property type="molecule type" value="Genomic_DNA"/>
</dbReference>
<organism evidence="2 3">
    <name type="scientific">Candidatus Accumulibacter phosphatis</name>
    <dbReference type="NCBI Taxonomy" id="327160"/>
    <lineage>
        <taxon>Bacteria</taxon>
        <taxon>Pseudomonadati</taxon>
        <taxon>Pseudomonadota</taxon>
        <taxon>Betaproteobacteria</taxon>
        <taxon>Candidatus Accumulibacter</taxon>
    </lineage>
</organism>
<reference evidence="2 3" key="1">
    <citation type="submission" date="2019-03" db="EMBL/GenBank/DDBJ databases">
        <title>Metabolic reconstructions from genomes of highly enriched 'Candidatus Accumulibacter' and 'Candidatus Competibacter' bioreactor populations.</title>
        <authorList>
            <person name="Annavajhala M.K."/>
            <person name="Welles L."/>
            <person name="Abbas B."/>
            <person name="Sorokin D."/>
            <person name="Park H."/>
            <person name="Van Loosdrecht M."/>
            <person name="Chandran K."/>
        </authorList>
    </citation>
    <scope>NUCLEOTIDE SEQUENCE [LARGE SCALE GENOMIC DNA]</scope>
    <source>
        <strain evidence="2 3">SBR_S</strain>
    </source>
</reference>
<keyword evidence="1" id="KW-0812">Transmembrane</keyword>
<name>A0ABX1U457_9PROT</name>